<dbReference type="GeneID" id="72185274"/>
<keyword evidence="4" id="KW-1185">Reference proteome</keyword>
<dbReference type="RefSeq" id="WP_248652156.1">
    <property type="nucleotide sequence ID" value="NZ_CP096659.1"/>
</dbReference>
<dbReference type="Pfam" id="PF24458">
    <property type="entry name" value="DUF7573"/>
    <property type="match status" value="1"/>
</dbReference>
<protein>
    <recommendedName>
        <fullName evidence="2">DUF7573 domain-containing protein</fullName>
    </recommendedName>
</protein>
<feature type="compositionally biased region" description="Acidic residues" evidence="1">
    <location>
        <begin position="43"/>
        <end position="52"/>
    </location>
</feature>
<organism evidence="3 4">
    <name type="scientific">Halorussus limi</name>
    <dbReference type="NCBI Taxonomy" id="2938695"/>
    <lineage>
        <taxon>Archaea</taxon>
        <taxon>Methanobacteriati</taxon>
        <taxon>Methanobacteriota</taxon>
        <taxon>Stenosarchaea group</taxon>
        <taxon>Halobacteria</taxon>
        <taxon>Halobacteriales</taxon>
        <taxon>Haladaptataceae</taxon>
        <taxon>Halorussus</taxon>
    </lineage>
</organism>
<feature type="compositionally biased region" description="Low complexity" evidence="1">
    <location>
        <begin position="70"/>
        <end position="83"/>
    </location>
</feature>
<sequence>MPEDASLDAFASTDEDAAQPAAVESEAAESETADSENANSDSDGLETTDSDTADSGTDGSETGDSEAPSDDSAVAESSDDSPPTVEDADPAVSTYRWSPEDGECADCGEATERRWRADGERGGALVCADCKDW</sequence>
<feature type="region of interest" description="Disordered" evidence="1">
    <location>
        <begin position="1"/>
        <end position="105"/>
    </location>
</feature>
<dbReference type="KEGG" id="halx:M0R89_08705"/>
<evidence type="ECO:0000259" key="2">
    <source>
        <dbReference type="Pfam" id="PF24458"/>
    </source>
</evidence>
<gene>
    <name evidence="3" type="ORF">M0R89_08705</name>
</gene>
<evidence type="ECO:0000313" key="3">
    <source>
        <dbReference type="EMBL" id="UPV76119.1"/>
    </source>
</evidence>
<reference evidence="3 4" key="1">
    <citation type="submission" date="2022-04" db="EMBL/GenBank/DDBJ databases">
        <title>Diverse halophilic archaea isolated from saline environments.</title>
        <authorList>
            <person name="Cui H.-L."/>
        </authorList>
    </citation>
    <scope>NUCLEOTIDE SEQUENCE [LARGE SCALE GENOMIC DNA]</scope>
    <source>
        <strain evidence="3 4">XZYJT49</strain>
    </source>
</reference>
<name>A0A8U0HZ11_9EURY</name>
<dbReference type="AlphaFoldDB" id="A0A8U0HZ11"/>
<proteinExistence type="predicted"/>
<evidence type="ECO:0000256" key="1">
    <source>
        <dbReference type="SAM" id="MobiDB-lite"/>
    </source>
</evidence>
<accession>A0A8U0HZ11</accession>
<evidence type="ECO:0000313" key="4">
    <source>
        <dbReference type="Proteomes" id="UP000830729"/>
    </source>
</evidence>
<dbReference type="Proteomes" id="UP000830729">
    <property type="component" value="Chromosome"/>
</dbReference>
<feature type="domain" description="DUF7573" evidence="2">
    <location>
        <begin position="91"/>
        <end position="133"/>
    </location>
</feature>
<dbReference type="EMBL" id="CP096659">
    <property type="protein sequence ID" value="UPV76119.1"/>
    <property type="molecule type" value="Genomic_DNA"/>
</dbReference>
<dbReference type="InterPro" id="IPR055995">
    <property type="entry name" value="DUF7573"/>
</dbReference>